<comment type="caution">
    <text evidence="1">The sequence shown here is derived from an EMBL/GenBank/DDBJ whole genome shotgun (WGS) entry which is preliminary data.</text>
</comment>
<dbReference type="EMBL" id="BARV01031119">
    <property type="protein sequence ID" value="GAI34240.1"/>
    <property type="molecule type" value="Genomic_DNA"/>
</dbReference>
<name>X1P5B8_9ZZZZ</name>
<proteinExistence type="predicted"/>
<dbReference type="InterPro" id="IPR027417">
    <property type="entry name" value="P-loop_NTPase"/>
</dbReference>
<protein>
    <submittedName>
        <fullName evidence="1">Uncharacterized protein</fullName>
    </submittedName>
</protein>
<sequence>MWARYLLPYIEINAAKDIVVSDVRFENEFQTLEELDFIMVRCYVGEVIQKERIMQEMPDMPDELRLDISEVDLDDVGCIGSGMMWDHLITNDGCSIEGLLQQVDDVIKFERDNG</sequence>
<gene>
    <name evidence="1" type="ORF">S06H3_49296</name>
</gene>
<evidence type="ECO:0000313" key="1">
    <source>
        <dbReference type="EMBL" id="GAI34240.1"/>
    </source>
</evidence>
<dbReference type="AlphaFoldDB" id="X1P5B8"/>
<organism evidence="1">
    <name type="scientific">marine sediment metagenome</name>
    <dbReference type="NCBI Taxonomy" id="412755"/>
    <lineage>
        <taxon>unclassified sequences</taxon>
        <taxon>metagenomes</taxon>
        <taxon>ecological metagenomes</taxon>
    </lineage>
</organism>
<accession>X1P5B8</accession>
<reference evidence="1" key="1">
    <citation type="journal article" date="2014" name="Front. Microbiol.">
        <title>High frequency of phylogenetically diverse reductive dehalogenase-homologous genes in deep subseafloor sedimentary metagenomes.</title>
        <authorList>
            <person name="Kawai M."/>
            <person name="Futagami T."/>
            <person name="Toyoda A."/>
            <person name="Takaki Y."/>
            <person name="Nishi S."/>
            <person name="Hori S."/>
            <person name="Arai W."/>
            <person name="Tsubouchi T."/>
            <person name="Morono Y."/>
            <person name="Uchiyama I."/>
            <person name="Ito T."/>
            <person name="Fujiyama A."/>
            <person name="Inagaki F."/>
            <person name="Takami H."/>
        </authorList>
    </citation>
    <scope>NUCLEOTIDE SEQUENCE</scope>
    <source>
        <strain evidence="1">Expedition CK06-06</strain>
    </source>
</reference>
<dbReference type="Gene3D" id="3.40.50.300">
    <property type="entry name" value="P-loop containing nucleotide triphosphate hydrolases"/>
    <property type="match status" value="1"/>
</dbReference>